<dbReference type="Proteomes" id="UP000050996">
    <property type="component" value="Unassembled WGS sequence"/>
</dbReference>
<evidence type="ECO:0000313" key="2">
    <source>
        <dbReference type="EMBL" id="KQL21232.1"/>
    </source>
</evidence>
<reference evidence="2 3" key="1">
    <citation type="submission" date="2015-09" db="EMBL/GenBank/DDBJ databases">
        <title>Genome sequencing project for genomic taxonomy and phylogenomics of Bacillus-like bacteria.</title>
        <authorList>
            <person name="Liu B."/>
            <person name="Wang J."/>
            <person name="Zhu Y."/>
            <person name="Liu G."/>
            <person name="Chen Q."/>
            <person name="Chen Z."/>
            <person name="Lan J."/>
            <person name="Che J."/>
            <person name="Ge C."/>
            <person name="Shi H."/>
            <person name="Pan Z."/>
            <person name="Liu X."/>
        </authorList>
    </citation>
    <scope>NUCLEOTIDE SEQUENCE [LARGE SCALE GENOMIC DNA]</scope>
    <source>
        <strain evidence="2 3">FJAT-18043</strain>
    </source>
</reference>
<proteinExistence type="predicted"/>
<name>A0A0Q3QUF4_9BACI</name>
<dbReference type="InterPro" id="IPR041487">
    <property type="entry name" value="HEPN/Toprim-NTD1"/>
</dbReference>
<accession>A0A0Q3QUF4</accession>
<gene>
    <name evidence="2" type="ORF">AN957_23475</name>
</gene>
<dbReference type="AlphaFoldDB" id="A0A0Q3QUF4"/>
<keyword evidence="3" id="KW-1185">Reference proteome</keyword>
<dbReference type="EMBL" id="LJIX01000006">
    <property type="protein sequence ID" value="KQL21232.1"/>
    <property type="molecule type" value="Genomic_DNA"/>
</dbReference>
<evidence type="ECO:0000259" key="1">
    <source>
        <dbReference type="Pfam" id="PF18871"/>
    </source>
</evidence>
<evidence type="ECO:0000313" key="3">
    <source>
        <dbReference type="Proteomes" id="UP000050996"/>
    </source>
</evidence>
<dbReference type="PATRIC" id="fig|1637975.4.peg.4713"/>
<comment type="caution">
    <text evidence="2">The sequence shown here is derived from an EMBL/GenBank/DDBJ whole genome shotgun (WGS) entry which is preliminary data.</text>
</comment>
<feature type="domain" description="HEPN/Toprim N-terminal" evidence="1">
    <location>
        <begin position="1"/>
        <end position="197"/>
    </location>
</feature>
<dbReference type="RefSeq" id="WP_056686370.1">
    <property type="nucleotide sequence ID" value="NZ_LJIX01000006.1"/>
</dbReference>
<organism evidence="2 3">
    <name type="scientific">Cytobacillus solani</name>
    <dbReference type="NCBI Taxonomy" id="1637975"/>
    <lineage>
        <taxon>Bacteria</taxon>
        <taxon>Bacillati</taxon>
        <taxon>Bacillota</taxon>
        <taxon>Bacilli</taxon>
        <taxon>Bacillales</taxon>
        <taxon>Bacillaceae</taxon>
        <taxon>Cytobacillus</taxon>
    </lineage>
</organism>
<dbReference type="Pfam" id="PF18871">
    <property type="entry name" value="HEPN_Toprim_N"/>
    <property type="match status" value="1"/>
</dbReference>
<protein>
    <recommendedName>
        <fullName evidence="1">HEPN/Toprim N-terminal domain-containing protein</fullName>
    </recommendedName>
</protein>
<sequence>MGHYATLTVNGFQLYSSKSYVYPELMTLFRESDKQIQNWIDEDNEEFISYRYVNSVKNIKLRLDIMGFNLNNSHNDFMTNNDYEYNVPVYEDEQIDDQVLSGYTFDSWLKAMKSIIFNKLSIYELKDKFCNFKKNNSPIETYILNEHFDGESFFGFESSDIRFIIRSLLELFSDEDKFILDYTDLIDGGYCDETDELSKESIDLLSKSSLANQKTIIITEGSSDIAIIKRTMKVLYPDVLDYYSFMDFSTPKASGSAASLVNYLKGFIGSGINNKVIGLFDNDTAAIDAVKNLKNIKIPSNIKILHYPELDIANHYPTLGPTGTIKTNVNGLAGSIELYLGTDILMNNQNDFTPIQWKGYNSSLNQYQGEIVDKENLLKKYYDLLDDIEIGKLPNLEIHDWSGMEKIFDMIFKAFD</sequence>